<keyword evidence="7" id="KW-1185">Reference proteome</keyword>
<comment type="caution">
    <text evidence="6">The sequence shown here is derived from an EMBL/GenBank/DDBJ whole genome shotgun (WGS) entry which is preliminary data.</text>
</comment>
<dbReference type="PROSITE" id="PS51790">
    <property type="entry name" value="MSRB"/>
    <property type="match status" value="1"/>
</dbReference>
<evidence type="ECO:0000313" key="7">
    <source>
        <dbReference type="Proteomes" id="UP000247565"/>
    </source>
</evidence>
<evidence type="ECO:0000256" key="3">
    <source>
        <dbReference type="ARBA" id="ARBA00023002"/>
    </source>
</evidence>
<dbReference type="EMBL" id="QGLT01000001">
    <property type="protein sequence ID" value="PXZ01846.1"/>
    <property type="molecule type" value="Genomic_DNA"/>
</dbReference>
<dbReference type="NCBIfam" id="TIGR00357">
    <property type="entry name" value="peptide-methionine (R)-S-oxide reductase MsrB"/>
    <property type="match status" value="1"/>
</dbReference>
<dbReference type="OrthoDB" id="9785497at2"/>
<dbReference type="PANTHER" id="PTHR10173">
    <property type="entry name" value="METHIONINE SULFOXIDE REDUCTASE"/>
    <property type="match status" value="1"/>
</dbReference>
<dbReference type="GO" id="GO:0033743">
    <property type="term" value="F:peptide-methionine (R)-S-oxide reductase activity"/>
    <property type="evidence" value="ECO:0007669"/>
    <property type="project" value="UniProtKB-EC"/>
</dbReference>
<comment type="similarity">
    <text evidence="1">Belongs to the MsrB Met sulfoxide reductase family.</text>
</comment>
<dbReference type="Proteomes" id="UP000247565">
    <property type="component" value="Unassembled WGS sequence"/>
</dbReference>
<protein>
    <recommendedName>
        <fullName evidence="2">peptide-methionine (R)-S-oxide reductase</fullName>
        <ecNumber evidence="2">1.8.4.12</ecNumber>
    </recommendedName>
</protein>
<dbReference type="Gene3D" id="2.170.150.20">
    <property type="entry name" value="Peptide methionine sulfoxide reductase"/>
    <property type="match status" value="1"/>
</dbReference>
<dbReference type="InterPro" id="IPR011057">
    <property type="entry name" value="Mss4-like_sf"/>
</dbReference>
<dbReference type="EC" id="1.8.4.12" evidence="2"/>
<organism evidence="6 7">
    <name type="scientific">Commensalibacter melissae</name>
    <dbReference type="NCBI Taxonomy" id="2070537"/>
    <lineage>
        <taxon>Bacteria</taxon>
        <taxon>Pseudomonadati</taxon>
        <taxon>Pseudomonadota</taxon>
        <taxon>Alphaproteobacteria</taxon>
        <taxon>Acetobacterales</taxon>
        <taxon>Acetobacteraceae</taxon>
    </lineage>
</organism>
<dbReference type="GO" id="GO:0030091">
    <property type="term" value="P:protein repair"/>
    <property type="evidence" value="ECO:0007669"/>
    <property type="project" value="InterPro"/>
</dbReference>
<dbReference type="InterPro" id="IPR002579">
    <property type="entry name" value="Met_Sox_Rdtase_MsrB_dom"/>
</dbReference>
<evidence type="ECO:0000256" key="4">
    <source>
        <dbReference type="ARBA" id="ARBA00048488"/>
    </source>
</evidence>
<dbReference type="SUPFAM" id="SSF51316">
    <property type="entry name" value="Mss4-like"/>
    <property type="match status" value="1"/>
</dbReference>
<evidence type="ECO:0000256" key="1">
    <source>
        <dbReference type="ARBA" id="ARBA00007174"/>
    </source>
</evidence>
<evidence type="ECO:0000313" key="6">
    <source>
        <dbReference type="EMBL" id="PXZ01846.1"/>
    </source>
</evidence>
<comment type="catalytic activity">
    <reaction evidence="4">
        <text>L-methionyl-[protein] + [thioredoxin]-disulfide + H2O = L-methionyl-(R)-S-oxide-[protein] + [thioredoxin]-dithiol</text>
        <dbReference type="Rhea" id="RHEA:24164"/>
        <dbReference type="Rhea" id="RHEA-COMP:10698"/>
        <dbReference type="Rhea" id="RHEA-COMP:10700"/>
        <dbReference type="Rhea" id="RHEA-COMP:12313"/>
        <dbReference type="Rhea" id="RHEA-COMP:12314"/>
        <dbReference type="ChEBI" id="CHEBI:15377"/>
        <dbReference type="ChEBI" id="CHEBI:16044"/>
        <dbReference type="ChEBI" id="CHEBI:29950"/>
        <dbReference type="ChEBI" id="CHEBI:45764"/>
        <dbReference type="ChEBI" id="CHEBI:50058"/>
        <dbReference type="EC" id="1.8.4.12"/>
    </reaction>
</comment>
<reference evidence="6 7" key="1">
    <citation type="submission" date="2018-05" db="EMBL/GenBank/DDBJ databases">
        <title>Reference genomes for bee gut microbiota database.</title>
        <authorList>
            <person name="Ellegaard K.M."/>
        </authorList>
    </citation>
    <scope>NUCLEOTIDE SEQUENCE [LARGE SCALE GENOMIC DNA]</scope>
    <source>
        <strain evidence="6 7">ESL0284</strain>
    </source>
</reference>
<dbReference type="AlphaFoldDB" id="A0A318N357"/>
<dbReference type="GO" id="GO:0006979">
    <property type="term" value="P:response to oxidative stress"/>
    <property type="evidence" value="ECO:0007669"/>
    <property type="project" value="InterPro"/>
</dbReference>
<dbReference type="InterPro" id="IPR028427">
    <property type="entry name" value="Met_Sox_Rdtase_MsrB"/>
</dbReference>
<sequence length="127" mass="14443">MKKENSWMMNLTPEQLHVIRDHGTEAPGSSPLNYEWREGVYQCIACHAPLFKANMKFESGCGWPSFFSVINGAIETEVDTSHHMKRIEVHCARCKAHLGHLFQDGPAPNGERYCINGIALNFERQIK</sequence>
<proteinExistence type="inferred from homology"/>
<dbReference type="GeneID" id="83703302"/>
<gene>
    <name evidence="6" type="primary">msrB</name>
    <name evidence="6" type="ORF">DK869_02295</name>
</gene>
<keyword evidence="3" id="KW-0560">Oxidoreductase</keyword>
<accession>A0A318N357</accession>
<dbReference type="Pfam" id="PF01641">
    <property type="entry name" value="SelR"/>
    <property type="match status" value="1"/>
</dbReference>
<dbReference type="GO" id="GO:0005737">
    <property type="term" value="C:cytoplasm"/>
    <property type="evidence" value="ECO:0007669"/>
    <property type="project" value="TreeGrafter"/>
</dbReference>
<dbReference type="RefSeq" id="WP_110438365.1">
    <property type="nucleotide sequence ID" value="NZ_CP033087.1"/>
</dbReference>
<dbReference type="PANTHER" id="PTHR10173:SF52">
    <property type="entry name" value="METHIONINE-R-SULFOXIDE REDUCTASE B1"/>
    <property type="match status" value="1"/>
</dbReference>
<evidence type="ECO:0000259" key="5">
    <source>
        <dbReference type="PROSITE" id="PS51790"/>
    </source>
</evidence>
<feature type="domain" description="MsrB" evidence="5">
    <location>
        <begin position="4"/>
        <end position="125"/>
    </location>
</feature>
<name>A0A318N357_9PROT</name>
<evidence type="ECO:0000256" key="2">
    <source>
        <dbReference type="ARBA" id="ARBA00012499"/>
    </source>
</evidence>